<name>A0ACC1M713_9FUNG</name>
<reference evidence="1" key="1">
    <citation type="submission" date="2022-07" db="EMBL/GenBank/DDBJ databases">
        <title>Phylogenomic reconstructions and comparative analyses of Kickxellomycotina fungi.</title>
        <authorList>
            <person name="Reynolds N.K."/>
            <person name="Stajich J.E."/>
            <person name="Barry K."/>
            <person name="Grigoriev I.V."/>
            <person name="Crous P."/>
            <person name="Smith M.E."/>
        </authorList>
    </citation>
    <scope>NUCLEOTIDE SEQUENCE</scope>
    <source>
        <strain evidence="1">CBS 190363</strain>
    </source>
</reference>
<keyword evidence="2" id="KW-1185">Reference proteome</keyword>
<dbReference type="Proteomes" id="UP001139981">
    <property type="component" value="Unassembled WGS sequence"/>
</dbReference>
<evidence type="ECO:0000313" key="1">
    <source>
        <dbReference type="EMBL" id="KAJ2899003.1"/>
    </source>
</evidence>
<accession>A0ACC1M713</accession>
<gene>
    <name evidence="1" type="primary">NMD2</name>
    <name evidence="1" type="ORF">IWW38_001157</name>
</gene>
<comment type="caution">
    <text evidence="1">The sequence shown here is derived from an EMBL/GenBank/DDBJ whole genome shotgun (WGS) entry which is preliminary data.</text>
</comment>
<evidence type="ECO:0000313" key="2">
    <source>
        <dbReference type="Proteomes" id="UP001139981"/>
    </source>
</evidence>
<sequence length="1360" mass="150492">MDESTLKRRDRLKVLQRASLDSWRGRAAKIDSAGLDTNMKKNTGFIKKCKASMGQDSAAQLLREVNLLKLDKYVSEIVPAAAEGLLRCKTGSDFQAAIDVIAALHARFPTQFTASLIRVLLKSLAPPGVAALAAMSPEQREREEQGRLSRQKTLLRVVGEMHLSGLLWGVDSLPAGVDGLDRAAAFTLSHTVQASVGAGSSSSNQSKFAAKVKDMVQQPGHCVMLGVLQNLLLSDKEHHLSIILATSFARVFRSEFALTDAEQLEDSACNVGDMFAADGASEQVVSMESCKRIKGVLRDYLDSAVLHLETMHHGLVRMRRSADEKLFSKGAVHAETKERIEKHAKSFGRLGENVTMLCEALGRTPPHFDDSIDDENQLGIVFDGPGDANSASLGRQYKQWEDEEERSLYETILDLQSLLPPSMLAIRRKKPKGAADGGKEQQSSAALDAEGFDQASTGEAASSGDAVDIDDINEDDIKVDLQPEAGDVDDADDDNGDASNALGLLEYQKYMSQRRGGANLPDEQAPKPERLGHTATSETSAGKDEALSSADRTKSLEPADSDASKTAPEEAAAGGEGTMTIVQQSGPARTVTQTVAPMSFASILRCLPALTTKEGADQAALNFCYVNSKVNRAALIRALVEVPRRQQFLIPFYARFIAVLHPFFPEIGDSVLEELNHEFRWLSKQRFKDLMETRLKNIKYIAELTKFKVAPLHVSFRCAKATLEQFHAQNIEVLCTLLESCGRFLLAQHETSDRVSSLISILMRKRRVLNLDERTSLLIDNAYRACNPQEARAEQAVKYRTPYERYIRKLVYEDLSRGTVDTVTLRLRKLPWNGLDNEDPQRVRHALVACFGKAWKIKHSNVYLVTMVASSLSRLYPWFRVAVVDAVMESIKLGLERNMFTHNQRRVAEARYIGEMYIYNVVDIKEVVDLLYLLLSFGHTVAYPLPGRSCEHDLSGDYFRIRLACTILSTCGQYIRRVSDRHTLDRYGLYLQLYVLAKDQPLPVDIDYSVESVYESVFPNAKRYATWADAARAVKEVAQTQDVAEGKAPTDATEVELPELPTPKPTPTPTPSDTPVTADTNVHDDVGVDEEPALSPVSEDEKEEEDASGNESSEYDEEAHLEALEAMLEKEEEDQLECEFNRLMLDSVDTRKTERAGKLEMGIPMNLLGRSSTLQTITSPESASKLDGAESASDGTVAAVEQLADEPDAIKFALLMGKKQRPVVREVNIPIESEIARKLRLQEEIALREKAHLKRFVLNYERREAEEEQKKHERERERLLLAMRSRVSGSNVAASGIASANRKAPVREVPGAIYVNKPPVATTSRRRHGSSGPRSKPAGQQQQQSAAVVTPRPAANSNHP</sequence>
<dbReference type="EMBL" id="JANBVB010000040">
    <property type="protein sequence ID" value="KAJ2899003.1"/>
    <property type="molecule type" value="Genomic_DNA"/>
</dbReference>
<organism evidence="1 2">
    <name type="scientific">Coemansia aciculifera</name>
    <dbReference type="NCBI Taxonomy" id="417176"/>
    <lineage>
        <taxon>Eukaryota</taxon>
        <taxon>Fungi</taxon>
        <taxon>Fungi incertae sedis</taxon>
        <taxon>Zoopagomycota</taxon>
        <taxon>Kickxellomycotina</taxon>
        <taxon>Kickxellomycetes</taxon>
        <taxon>Kickxellales</taxon>
        <taxon>Kickxellaceae</taxon>
        <taxon>Coemansia</taxon>
    </lineage>
</organism>
<proteinExistence type="predicted"/>
<protein>
    <submittedName>
        <fullName evidence="1">mRNA decay protein</fullName>
    </submittedName>
</protein>